<dbReference type="InterPro" id="IPR036396">
    <property type="entry name" value="Cyt_P450_sf"/>
</dbReference>
<evidence type="ECO:0000256" key="1">
    <source>
        <dbReference type="ARBA" id="ARBA00010617"/>
    </source>
</evidence>
<gene>
    <name evidence="3" type="ORF">SAMN04487992_11420</name>
</gene>
<dbReference type="GO" id="GO:0005506">
    <property type="term" value="F:iron ion binding"/>
    <property type="evidence" value="ECO:0007669"/>
    <property type="project" value="InterPro"/>
</dbReference>
<reference evidence="4" key="1">
    <citation type="submission" date="2016-10" db="EMBL/GenBank/DDBJ databases">
        <authorList>
            <person name="Varghese N."/>
            <person name="Submissions S."/>
        </authorList>
    </citation>
    <scope>NUCLEOTIDE SEQUENCE [LARGE SCALE GENOMIC DNA]</scope>
    <source>
        <strain evidence="4">DSM 24729</strain>
    </source>
</reference>
<keyword evidence="2" id="KW-0349">Heme</keyword>
<evidence type="ECO:0000313" key="4">
    <source>
        <dbReference type="Proteomes" id="UP000182114"/>
    </source>
</evidence>
<dbReference type="InterPro" id="IPR001128">
    <property type="entry name" value="Cyt_P450"/>
</dbReference>
<dbReference type="InterPro" id="IPR002397">
    <property type="entry name" value="Cyt_P450_B"/>
</dbReference>
<dbReference type="RefSeq" id="WP_025614685.1">
    <property type="nucleotide sequence ID" value="NZ_FNBD01000014.1"/>
</dbReference>
<sequence length="385" mass="43357">MKESIFTDPFKKARQETGIGEMDDQNDPVAMILGHKEVRRAAHNWKSYSSGAIPGRIVIPSEVNIRSIRQIPFEVDPPQHGAYREVVEKWFKRPLEKKYEEELTLQIEALVIEVLEQDSFEVIHDFALVLQSQALTLLFNVPFEEAQTWISWGTHVFRSKDSALDGAKANVLYDYIDQKLAESSSNPGKDFYAVLLAAEVDGKKLSAEEAKGVLILTFAGGRDTVINAVTNSIAYFAEHPKSLEWLRKEPELLPTAIEELIRYFSPLTQMGRVATQDTMVCQHAVKADSRISLCWASANRDETVFENADEVVLDRKANPHVAFGFGTHNCLGATHARQVMKVLLRTLIAKVKSIDIHDAKDNIEDLGDFKRKVGFDSLTVKFNKI</sequence>
<dbReference type="AlphaFoldDB" id="A0A1G7KUX9"/>
<dbReference type="Pfam" id="PF00067">
    <property type="entry name" value="p450"/>
    <property type="match status" value="1"/>
</dbReference>
<keyword evidence="2" id="KW-0560">Oxidoreductase</keyword>
<keyword evidence="4" id="KW-1185">Reference proteome</keyword>
<keyword evidence="2" id="KW-0408">Iron</keyword>
<protein>
    <recommendedName>
        <fullName evidence="5">Cytochrome P450</fullName>
    </recommendedName>
</protein>
<evidence type="ECO:0008006" key="5">
    <source>
        <dbReference type="Google" id="ProtNLM"/>
    </source>
</evidence>
<dbReference type="SUPFAM" id="SSF48264">
    <property type="entry name" value="Cytochrome P450"/>
    <property type="match status" value="1"/>
</dbReference>
<dbReference type="eggNOG" id="COG2124">
    <property type="taxonomic scope" value="Bacteria"/>
</dbReference>
<dbReference type="Gene3D" id="1.10.630.10">
    <property type="entry name" value="Cytochrome P450"/>
    <property type="match status" value="1"/>
</dbReference>
<keyword evidence="2" id="KW-0479">Metal-binding</keyword>
<dbReference type="Proteomes" id="UP000182114">
    <property type="component" value="Unassembled WGS sequence"/>
</dbReference>
<comment type="similarity">
    <text evidence="1 2">Belongs to the cytochrome P450 family.</text>
</comment>
<organism evidence="3 4">
    <name type="scientific">Cellulophaga baltica</name>
    <dbReference type="NCBI Taxonomy" id="76594"/>
    <lineage>
        <taxon>Bacteria</taxon>
        <taxon>Pseudomonadati</taxon>
        <taxon>Bacteroidota</taxon>
        <taxon>Flavobacteriia</taxon>
        <taxon>Flavobacteriales</taxon>
        <taxon>Flavobacteriaceae</taxon>
        <taxon>Cellulophaga</taxon>
    </lineage>
</organism>
<keyword evidence="2" id="KW-0503">Monooxygenase</keyword>
<dbReference type="GO" id="GO:0004497">
    <property type="term" value="F:monooxygenase activity"/>
    <property type="evidence" value="ECO:0007669"/>
    <property type="project" value="UniProtKB-KW"/>
</dbReference>
<dbReference type="PANTHER" id="PTHR46696">
    <property type="entry name" value="P450, PUTATIVE (EUROFUNG)-RELATED"/>
    <property type="match status" value="1"/>
</dbReference>
<proteinExistence type="inferred from homology"/>
<evidence type="ECO:0000256" key="2">
    <source>
        <dbReference type="RuleBase" id="RU000461"/>
    </source>
</evidence>
<accession>A0A1G7KUX9</accession>
<dbReference type="PROSITE" id="PS00086">
    <property type="entry name" value="CYTOCHROME_P450"/>
    <property type="match status" value="1"/>
</dbReference>
<dbReference type="PRINTS" id="PR00359">
    <property type="entry name" value="BP450"/>
</dbReference>
<dbReference type="GO" id="GO:0020037">
    <property type="term" value="F:heme binding"/>
    <property type="evidence" value="ECO:0007669"/>
    <property type="project" value="InterPro"/>
</dbReference>
<dbReference type="InterPro" id="IPR017972">
    <property type="entry name" value="Cyt_P450_CS"/>
</dbReference>
<evidence type="ECO:0000313" key="3">
    <source>
        <dbReference type="EMBL" id="SDF40874.1"/>
    </source>
</evidence>
<name>A0A1G7KUX9_9FLAO</name>
<dbReference type="PANTHER" id="PTHR46696:SF6">
    <property type="entry name" value="P450, PUTATIVE (EUROFUNG)-RELATED"/>
    <property type="match status" value="1"/>
</dbReference>
<dbReference type="EMBL" id="FNBD01000014">
    <property type="protein sequence ID" value="SDF40874.1"/>
    <property type="molecule type" value="Genomic_DNA"/>
</dbReference>
<dbReference type="GO" id="GO:0016705">
    <property type="term" value="F:oxidoreductase activity, acting on paired donors, with incorporation or reduction of molecular oxygen"/>
    <property type="evidence" value="ECO:0007669"/>
    <property type="project" value="InterPro"/>
</dbReference>